<evidence type="ECO:0000313" key="2">
    <source>
        <dbReference type="Proteomes" id="UP000237000"/>
    </source>
</evidence>
<comment type="caution">
    <text evidence="1">The sequence shown here is derived from an EMBL/GenBank/DDBJ whole genome shotgun (WGS) entry which is preliminary data.</text>
</comment>
<protein>
    <submittedName>
        <fullName evidence="1">Uncharacterized protein</fullName>
    </submittedName>
</protein>
<accession>A0A2P5DEN5</accession>
<dbReference type="InParanoid" id="A0A2P5DEN5"/>
<gene>
    <name evidence="1" type="ORF">TorRG33x02_253410</name>
</gene>
<name>A0A2P5DEN5_TREOI</name>
<reference evidence="2" key="1">
    <citation type="submission" date="2016-06" db="EMBL/GenBank/DDBJ databases">
        <title>Parallel loss of symbiosis genes in relatives of nitrogen-fixing non-legume Parasponia.</title>
        <authorList>
            <person name="Van Velzen R."/>
            <person name="Holmer R."/>
            <person name="Bu F."/>
            <person name="Rutten L."/>
            <person name="Van Zeijl A."/>
            <person name="Liu W."/>
            <person name="Santuari L."/>
            <person name="Cao Q."/>
            <person name="Sharma T."/>
            <person name="Shen D."/>
            <person name="Roswanjaya Y."/>
            <person name="Wardhani T."/>
            <person name="Kalhor M.S."/>
            <person name="Jansen J."/>
            <person name="Van den Hoogen J."/>
            <person name="Gungor B."/>
            <person name="Hartog M."/>
            <person name="Hontelez J."/>
            <person name="Verver J."/>
            <person name="Yang W.-C."/>
            <person name="Schijlen E."/>
            <person name="Repin R."/>
            <person name="Schilthuizen M."/>
            <person name="Schranz E."/>
            <person name="Heidstra R."/>
            <person name="Miyata K."/>
            <person name="Fedorova E."/>
            <person name="Kohlen W."/>
            <person name="Bisseling T."/>
            <person name="Smit S."/>
            <person name="Geurts R."/>
        </authorList>
    </citation>
    <scope>NUCLEOTIDE SEQUENCE [LARGE SCALE GENOMIC DNA]</scope>
    <source>
        <strain evidence="2">cv. RG33-2</strain>
    </source>
</reference>
<dbReference type="AlphaFoldDB" id="A0A2P5DEN5"/>
<sequence>MRPTMVGQYQEVIIKAPPLFCAPNLHKEWCNASWPQSMTLPTLGSCHSKSPKGQKAKVCTKKPDDQDKTLCLELAAIVGGNFNKPSMRLKDALKDLKGNPKPEEST</sequence>
<organism evidence="1 2">
    <name type="scientific">Trema orientale</name>
    <name type="common">Charcoal tree</name>
    <name type="synonym">Celtis orientalis</name>
    <dbReference type="NCBI Taxonomy" id="63057"/>
    <lineage>
        <taxon>Eukaryota</taxon>
        <taxon>Viridiplantae</taxon>
        <taxon>Streptophyta</taxon>
        <taxon>Embryophyta</taxon>
        <taxon>Tracheophyta</taxon>
        <taxon>Spermatophyta</taxon>
        <taxon>Magnoliopsida</taxon>
        <taxon>eudicotyledons</taxon>
        <taxon>Gunneridae</taxon>
        <taxon>Pentapetalae</taxon>
        <taxon>rosids</taxon>
        <taxon>fabids</taxon>
        <taxon>Rosales</taxon>
        <taxon>Cannabaceae</taxon>
        <taxon>Trema</taxon>
    </lineage>
</organism>
<dbReference type="Proteomes" id="UP000237000">
    <property type="component" value="Unassembled WGS sequence"/>
</dbReference>
<evidence type="ECO:0000313" key="1">
    <source>
        <dbReference type="EMBL" id="PON71749.1"/>
    </source>
</evidence>
<proteinExistence type="predicted"/>
<keyword evidence="2" id="KW-1185">Reference proteome</keyword>
<dbReference type="EMBL" id="JXTC01000275">
    <property type="protein sequence ID" value="PON71749.1"/>
    <property type="molecule type" value="Genomic_DNA"/>
</dbReference>